<proteinExistence type="predicted"/>
<gene>
    <name evidence="2" type="ORF">BABINDRAFT_5641</name>
</gene>
<dbReference type="PANTHER" id="PTHR38645:SF1">
    <property type="entry name" value="YALI0F12243P"/>
    <property type="match status" value="1"/>
</dbReference>
<feature type="compositionally biased region" description="Polar residues" evidence="1">
    <location>
        <begin position="227"/>
        <end position="238"/>
    </location>
</feature>
<dbReference type="PANTHER" id="PTHR38645">
    <property type="entry name" value="CHROMOSOME 9, WHOLE GENOME SHOTGUN SEQUENCE"/>
    <property type="match status" value="1"/>
</dbReference>
<reference evidence="3" key="1">
    <citation type="submission" date="2016-05" db="EMBL/GenBank/DDBJ databases">
        <title>Comparative genomics of biotechnologically important yeasts.</title>
        <authorList>
            <consortium name="DOE Joint Genome Institute"/>
            <person name="Riley R."/>
            <person name="Haridas S."/>
            <person name="Wolfe K.H."/>
            <person name="Lopes M.R."/>
            <person name="Hittinger C.T."/>
            <person name="Goker M."/>
            <person name="Salamov A."/>
            <person name="Wisecaver J."/>
            <person name="Long T.M."/>
            <person name="Aerts A.L."/>
            <person name="Barry K."/>
            <person name="Choi C."/>
            <person name="Clum A."/>
            <person name="Coughlan A.Y."/>
            <person name="Deshpande S."/>
            <person name="Douglass A.P."/>
            <person name="Hanson S.J."/>
            <person name="Klenk H.-P."/>
            <person name="Labutti K."/>
            <person name="Lapidus A."/>
            <person name="Lindquist E."/>
            <person name="Lipzen A."/>
            <person name="Meier-Kolthoff J.P."/>
            <person name="Ohm R.A."/>
            <person name="Otillar R.P."/>
            <person name="Pangilinan J."/>
            <person name="Peng Y."/>
            <person name="Rokas A."/>
            <person name="Rosa C.A."/>
            <person name="Scheuner C."/>
            <person name="Sibirny A.A."/>
            <person name="Slot J.C."/>
            <person name="Stielow J.B."/>
            <person name="Sun H."/>
            <person name="Kurtzman C.P."/>
            <person name="Blackwell M."/>
            <person name="Grigoriev I.V."/>
            <person name="Jeffries T.W."/>
        </authorList>
    </citation>
    <scope>NUCLEOTIDE SEQUENCE [LARGE SCALE GENOMIC DNA]</scope>
    <source>
        <strain evidence="3">NRRL Y-12698</strain>
    </source>
</reference>
<evidence type="ECO:0000256" key="1">
    <source>
        <dbReference type="SAM" id="MobiDB-lite"/>
    </source>
</evidence>
<accession>A0A1E3QYL1</accession>
<feature type="region of interest" description="Disordered" evidence="1">
    <location>
        <begin position="169"/>
        <end position="188"/>
    </location>
</feature>
<dbReference type="Pfam" id="PF15251">
    <property type="entry name" value="TAPR1-like"/>
    <property type="match status" value="1"/>
</dbReference>
<dbReference type="AlphaFoldDB" id="A0A1E3QYL1"/>
<dbReference type="EMBL" id="KV454426">
    <property type="protein sequence ID" value="ODQ82716.1"/>
    <property type="molecule type" value="Genomic_DNA"/>
</dbReference>
<organism evidence="2 3">
    <name type="scientific">Babjeviella inositovora NRRL Y-12698</name>
    <dbReference type="NCBI Taxonomy" id="984486"/>
    <lineage>
        <taxon>Eukaryota</taxon>
        <taxon>Fungi</taxon>
        <taxon>Dikarya</taxon>
        <taxon>Ascomycota</taxon>
        <taxon>Saccharomycotina</taxon>
        <taxon>Pichiomycetes</taxon>
        <taxon>Serinales incertae sedis</taxon>
        <taxon>Babjeviella</taxon>
    </lineage>
</organism>
<dbReference type="InterPro" id="IPR029196">
    <property type="entry name" value="HAPSTR1-like"/>
</dbReference>
<dbReference type="RefSeq" id="XP_018988044.1">
    <property type="nucleotide sequence ID" value="XM_019132253.1"/>
</dbReference>
<evidence type="ECO:0000313" key="2">
    <source>
        <dbReference type="EMBL" id="ODQ82716.1"/>
    </source>
</evidence>
<dbReference type="OrthoDB" id="21418at2759"/>
<name>A0A1E3QYL1_9ASCO</name>
<sequence>MSNSYRAHANDRPDWAILLSWPFKGLPPSKPVSDQLLDDLSRDITAEFKNAARSVAALYKLSDSKASLLRHRGYLDAIDDLLECISCGGDVENWALTKRAELVGNSQTAPASVPSTSENQQPTISTPPGKAANLDNGLPLDFPFTISLPCPHEFHPSFAPLSVQHIHQQNMQHHSQHHSLNVGLGPGSRKLQTLVRTSSAMKKSSGSEADEEAGGDDENESDSDGNLSFSMHDQSIDYTDQKEITDRDDNLDEEWIVDEHDGSTIAGAKRRFLRECGDKKPRVL</sequence>
<feature type="region of interest" description="Disordered" evidence="1">
    <location>
        <begin position="196"/>
        <end position="245"/>
    </location>
</feature>
<protein>
    <submittedName>
        <fullName evidence="2">Uncharacterized protein</fullName>
    </submittedName>
</protein>
<dbReference type="Proteomes" id="UP000094336">
    <property type="component" value="Unassembled WGS sequence"/>
</dbReference>
<feature type="compositionally biased region" description="Acidic residues" evidence="1">
    <location>
        <begin position="208"/>
        <end position="223"/>
    </location>
</feature>
<feature type="region of interest" description="Disordered" evidence="1">
    <location>
        <begin position="107"/>
        <end position="136"/>
    </location>
</feature>
<feature type="compositionally biased region" description="Polar residues" evidence="1">
    <location>
        <begin position="107"/>
        <end position="126"/>
    </location>
</feature>
<evidence type="ECO:0000313" key="3">
    <source>
        <dbReference type="Proteomes" id="UP000094336"/>
    </source>
</evidence>
<keyword evidence="3" id="KW-1185">Reference proteome</keyword>
<dbReference type="GeneID" id="30150106"/>